<accession>Q112J9</accession>
<feature type="domain" description="YcaO" evidence="1">
    <location>
        <begin position="402"/>
        <end position="769"/>
    </location>
</feature>
<dbReference type="PANTHER" id="PTHR37809:SF1">
    <property type="entry name" value="RIBOSOMAL PROTEIN S12 METHYLTHIOTRANSFERASE ACCESSORY FACTOR YCAO"/>
    <property type="match status" value="1"/>
</dbReference>
<dbReference type="Gene3D" id="3.30.160.660">
    <property type="match status" value="1"/>
</dbReference>
<dbReference type="Pfam" id="PF21084">
    <property type="entry name" value="WHD_DUF4423_like"/>
    <property type="match status" value="1"/>
</dbReference>
<dbReference type="InterPro" id="IPR049274">
    <property type="entry name" value="LynD/TruD_wHTH-like"/>
</dbReference>
<dbReference type="NCBIfam" id="TIGR03882">
    <property type="entry name" value="cyclo_dehyd_2"/>
    <property type="match status" value="1"/>
</dbReference>
<dbReference type="InterPro" id="IPR022291">
    <property type="entry name" value="Bacteriocin_synth_cyclodeHase"/>
</dbReference>
<name>Q112J9_TRIEI</name>
<dbReference type="InterPro" id="IPR003776">
    <property type="entry name" value="YcaO-like_dom"/>
</dbReference>
<dbReference type="EMBL" id="CP000393">
    <property type="protein sequence ID" value="ABG51575.1"/>
    <property type="molecule type" value="Genomic_DNA"/>
</dbReference>
<dbReference type="OrthoDB" id="2379922at2"/>
<dbReference type="STRING" id="203124.Tery_2355"/>
<organism evidence="2">
    <name type="scientific">Trichodesmium erythraeum (strain IMS101)</name>
    <dbReference type="NCBI Taxonomy" id="203124"/>
    <lineage>
        <taxon>Bacteria</taxon>
        <taxon>Bacillati</taxon>
        <taxon>Cyanobacteriota</taxon>
        <taxon>Cyanophyceae</taxon>
        <taxon>Oscillatoriophycideae</taxon>
        <taxon>Oscillatoriales</taxon>
        <taxon>Microcoleaceae</taxon>
        <taxon>Trichodesmium</taxon>
    </lineage>
</organism>
<dbReference type="PROSITE" id="PS51664">
    <property type="entry name" value="YCAO"/>
    <property type="match status" value="1"/>
</dbReference>
<dbReference type="NCBIfam" id="TIGR00702">
    <property type="entry name" value="YcaO-type kinase domain"/>
    <property type="match status" value="1"/>
</dbReference>
<sequence>MSNPQIKPHFHIEIIEPKHVYLLGENSTDALTGEFYCQLIPLLDGQHSFEEICETLAEIAYPEDVEYVLNRLKTKGYLTEATPELPPPAAAFWSLLNVEPQFASDCLQKNTVYIASVGETTTDLLIESLTAVGIKTKPWENYPLTSDRKALLVVLTDDYLQPQLKEINKTALSASQPWLLAKPVGGVLWLGPIFEPENTGCWECLSQRLRGHREVEATVLRQKEKSVVSSASKRDVTGCLPPPPVFLPSTLATGINLITTEVAKWIVKESGVEMPKFTTLAGKVVTFNQTDFSTTTHILSKRPQCEACGDSKLLQEMSSYPLSLSSRKKHFTTDGGHRAFTPDQTTKRYKKLISPITGVVSALVRVSDPENPLIHTYSAIHSFGAAKSLGALRRSLRHKSGGKGKSDRQSKASGFCEAIERYSGIFQGDEPRKKSTLAKLGKQGIHPERCLHFSPTQYANREELNANSKVAHDWIPQPFDASQEIEWTPVWSLTEETHKYLPTAWCYYAYKLPKKHNFCVADSNGNAAGNTIEEAILQGFMELVERDSVAIWWYNSLQRPGVDLASFDDPYLLEVQEFYEQNQRELWVLDLTTDLGIPAFTAVSRRVNEEYERVITGFGAHFDPKIAILRAVTEVNQIGLGMDQQDISQMEEGLQRWMTTATLESHPYLAPHPEIPAKVYGDYPKLWSDDIYDDVLTCVKIAQEAGMETLVLDQTRPDIELKVVKVIVPGLRHFWSRFGKGRLYDVPVKMGLLSAALQEEEMNSMPMVF</sequence>
<proteinExistence type="predicted"/>
<dbReference type="AlphaFoldDB" id="Q112J9"/>
<dbReference type="HOGENOM" id="CLU_020793_0_0_3"/>
<dbReference type="SMR" id="Q112J9"/>
<dbReference type="Pfam" id="PF02624">
    <property type="entry name" value="YcaO"/>
    <property type="match status" value="1"/>
</dbReference>
<dbReference type="Gene3D" id="3.30.1330.230">
    <property type="match status" value="2"/>
</dbReference>
<protein>
    <recommendedName>
        <fullName evidence="1">YcaO domain-containing protein</fullName>
    </recommendedName>
</protein>
<dbReference type="RefSeq" id="WP_011611942.1">
    <property type="nucleotide sequence ID" value="NC_008312.1"/>
</dbReference>
<evidence type="ECO:0000313" key="2">
    <source>
        <dbReference type="EMBL" id="ABG51575.1"/>
    </source>
</evidence>
<dbReference type="PANTHER" id="PTHR37809">
    <property type="entry name" value="RIBOSOMAL PROTEIN S12 METHYLTHIOTRANSFERASE ACCESSORY FACTOR YCAO"/>
    <property type="match status" value="1"/>
</dbReference>
<dbReference type="Gene3D" id="3.40.50.720">
    <property type="entry name" value="NAD(P)-binding Rossmann-like Domain"/>
    <property type="match status" value="1"/>
</dbReference>
<dbReference type="eggNOG" id="COG1944">
    <property type="taxonomic scope" value="Bacteria"/>
</dbReference>
<dbReference type="InterPro" id="IPR027624">
    <property type="entry name" value="TOMM_cyclo_SagD"/>
</dbReference>
<reference evidence="2" key="1">
    <citation type="submission" date="2006-06" db="EMBL/GenBank/DDBJ databases">
        <title>Complete sequence of Trichodesmium erythraeum IMS101.</title>
        <authorList>
            <consortium name="US DOE Joint Genome Institute"/>
            <person name="Copeland A."/>
            <person name="Lucas S."/>
            <person name="Lapidus A."/>
            <person name="Barry K."/>
            <person name="Detter J.C."/>
            <person name="Glavina del Rio T."/>
            <person name="Hammon N."/>
            <person name="Israni S."/>
            <person name="Dalin E."/>
            <person name="Tice H."/>
            <person name="Pitluck S."/>
            <person name="Kiss H."/>
            <person name="Munk A.C."/>
            <person name="Brettin T."/>
            <person name="Bruce D."/>
            <person name="Han C."/>
            <person name="Tapia R."/>
            <person name="Gilna P."/>
            <person name="Schmutz J."/>
            <person name="Larimer F."/>
            <person name="Land M."/>
            <person name="Hauser L."/>
            <person name="Kyrpides N."/>
            <person name="Kim E."/>
            <person name="Richardson P."/>
        </authorList>
    </citation>
    <scope>NUCLEOTIDE SEQUENCE [LARGE SCALE GENOMIC DNA]</scope>
    <source>
        <strain evidence="2">IMS101</strain>
    </source>
</reference>
<dbReference type="Gene3D" id="3.90.930.60">
    <property type="match status" value="1"/>
</dbReference>
<dbReference type="KEGG" id="ter:Tery_2355"/>
<gene>
    <name evidence="2" type="ordered locus">Tery_2355</name>
</gene>
<evidence type="ECO:0000259" key="1">
    <source>
        <dbReference type="PROSITE" id="PS51664"/>
    </source>
</evidence>
<dbReference type="NCBIfam" id="TIGR03604">
    <property type="entry name" value="TOMM_cyclo_SagD"/>
    <property type="match status" value="1"/>
</dbReference>
<dbReference type="Gene3D" id="3.30.40.250">
    <property type="match status" value="1"/>
</dbReference>